<name>A0A8W8MLK9_MAGGI</name>
<protein>
    <submittedName>
        <fullName evidence="2">Uncharacterized protein</fullName>
    </submittedName>
</protein>
<accession>A0A8W8MLK9</accession>
<proteinExistence type="predicted"/>
<sequence>MQILVTLCQILLGQVCFISGMLSHISTIFRTGDVTFIWTPSPNASFYDIKITRDKTEDRDWIRVQETKYTVRNSLLYDVIKINFKAYGSMIESTMIYKETQLLTMPDITPVAQQPILRGRVVELC</sequence>
<dbReference type="Proteomes" id="UP000005408">
    <property type="component" value="Unassembled WGS sequence"/>
</dbReference>
<feature type="signal peptide" evidence="1">
    <location>
        <begin position="1"/>
        <end position="23"/>
    </location>
</feature>
<reference evidence="2" key="1">
    <citation type="submission" date="2022-08" db="UniProtKB">
        <authorList>
            <consortium name="EnsemblMetazoa"/>
        </authorList>
    </citation>
    <scope>IDENTIFICATION</scope>
    <source>
        <strain evidence="2">05x7-T-G4-1.051#20</strain>
    </source>
</reference>
<dbReference type="AlphaFoldDB" id="A0A8W8MLK9"/>
<evidence type="ECO:0000313" key="3">
    <source>
        <dbReference type="Proteomes" id="UP000005408"/>
    </source>
</evidence>
<organism evidence="2 3">
    <name type="scientific">Magallana gigas</name>
    <name type="common">Pacific oyster</name>
    <name type="synonym">Crassostrea gigas</name>
    <dbReference type="NCBI Taxonomy" id="29159"/>
    <lineage>
        <taxon>Eukaryota</taxon>
        <taxon>Metazoa</taxon>
        <taxon>Spiralia</taxon>
        <taxon>Lophotrochozoa</taxon>
        <taxon>Mollusca</taxon>
        <taxon>Bivalvia</taxon>
        <taxon>Autobranchia</taxon>
        <taxon>Pteriomorphia</taxon>
        <taxon>Ostreida</taxon>
        <taxon>Ostreoidea</taxon>
        <taxon>Ostreidae</taxon>
        <taxon>Magallana</taxon>
    </lineage>
</organism>
<evidence type="ECO:0000256" key="1">
    <source>
        <dbReference type="SAM" id="SignalP"/>
    </source>
</evidence>
<evidence type="ECO:0000313" key="2">
    <source>
        <dbReference type="EnsemblMetazoa" id="G33735.1:cds"/>
    </source>
</evidence>
<keyword evidence="1" id="KW-0732">Signal</keyword>
<keyword evidence="3" id="KW-1185">Reference proteome</keyword>
<feature type="chain" id="PRO_5036497476" evidence="1">
    <location>
        <begin position="24"/>
        <end position="125"/>
    </location>
</feature>
<dbReference type="EnsemblMetazoa" id="G33735.1">
    <property type="protein sequence ID" value="G33735.1:cds"/>
    <property type="gene ID" value="G33735"/>
</dbReference>